<accession>X6M1G1</accession>
<evidence type="ECO:0000313" key="1">
    <source>
        <dbReference type="EMBL" id="ETO07421.1"/>
    </source>
</evidence>
<reference evidence="1 2" key="1">
    <citation type="journal article" date="2013" name="Curr. Biol.">
        <title>The Genome of the Foraminiferan Reticulomyxa filosa.</title>
        <authorList>
            <person name="Glockner G."/>
            <person name="Hulsmann N."/>
            <person name="Schleicher M."/>
            <person name="Noegel A.A."/>
            <person name="Eichinger L."/>
            <person name="Gallinger C."/>
            <person name="Pawlowski J."/>
            <person name="Sierra R."/>
            <person name="Euteneuer U."/>
            <person name="Pillet L."/>
            <person name="Moustafa A."/>
            <person name="Platzer M."/>
            <person name="Groth M."/>
            <person name="Szafranski K."/>
            <person name="Schliwa M."/>
        </authorList>
    </citation>
    <scope>NUCLEOTIDE SEQUENCE [LARGE SCALE GENOMIC DNA]</scope>
</reference>
<sequence length="129" mass="14754">MLKCKKRSETKYHIDSNFTKFLKNRNSLLINIQSIKRKNKAINQNVKIILSKSSIDLSMSFNNPSKATVSCNSRGFVSGPFELLLFCDLMSFNRIQNYFASKKNKQKRSSTVGMSITSSSIPLRDIFVF</sequence>
<dbReference type="AlphaFoldDB" id="X6M1G1"/>
<evidence type="ECO:0000313" key="2">
    <source>
        <dbReference type="Proteomes" id="UP000023152"/>
    </source>
</evidence>
<gene>
    <name evidence="1" type="ORF">RFI_29969</name>
</gene>
<protein>
    <submittedName>
        <fullName evidence="1">Uncharacterized protein</fullName>
    </submittedName>
</protein>
<name>X6M1G1_RETFI</name>
<dbReference type="Proteomes" id="UP000023152">
    <property type="component" value="Unassembled WGS sequence"/>
</dbReference>
<dbReference type="EMBL" id="ASPP01026171">
    <property type="protein sequence ID" value="ETO07421.1"/>
    <property type="molecule type" value="Genomic_DNA"/>
</dbReference>
<comment type="caution">
    <text evidence="1">The sequence shown here is derived from an EMBL/GenBank/DDBJ whole genome shotgun (WGS) entry which is preliminary data.</text>
</comment>
<organism evidence="1 2">
    <name type="scientific">Reticulomyxa filosa</name>
    <dbReference type="NCBI Taxonomy" id="46433"/>
    <lineage>
        <taxon>Eukaryota</taxon>
        <taxon>Sar</taxon>
        <taxon>Rhizaria</taxon>
        <taxon>Retaria</taxon>
        <taxon>Foraminifera</taxon>
        <taxon>Monothalamids</taxon>
        <taxon>Reticulomyxidae</taxon>
        <taxon>Reticulomyxa</taxon>
    </lineage>
</organism>
<proteinExistence type="predicted"/>
<keyword evidence="2" id="KW-1185">Reference proteome</keyword>